<dbReference type="Proteomes" id="UP001396334">
    <property type="component" value="Unassembled WGS sequence"/>
</dbReference>
<proteinExistence type="predicted"/>
<dbReference type="EMBL" id="JBBPBN010000037">
    <property type="protein sequence ID" value="KAK9000339.1"/>
    <property type="molecule type" value="Genomic_DNA"/>
</dbReference>
<keyword evidence="2" id="KW-1185">Reference proteome</keyword>
<evidence type="ECO:0000313" key="1">
    <source>
        <dbReference type="EMBL" id="KAK9000339.1"/>
    </source>
</evidence>
<comment type="caution">
    <text evidence="1">The sequence shown here is derived from an EMBL/GenBank/DDBJ whole genome shotgun (WGS) entry which is preliminary data.</text>
</comment>
<protein>
    <submittedName>
        <fullName evidence="1">Uncharacterized protein</fullName>
    </submittedName>
</protein>
<name>A0ABR2QIK6_9ROSI</name>
<evidence type="ECO:0000313" key="2">
    <source>
        <dbReference type="Proteomes" id="UP001396334"/>
    </source>
</evidence>
<organism evidence="1 2">
    <name type="scientific">Hibiscus sabdariffa</name>
    <name type="common">roselle</name>
    <dbReference type="NCBI Taxonomy" id="183260"/>
    <lineage>
        <taxon>Eukaryota</taxon>
        <taxon>Viridiplantae</taxon>
        <taxon>Streptophyta</taxon>
        <taxon>Embryophyta</taxon>
        <taxon>Tracheophyta</taxon>
        <taxon>Spermatophyta</taxon>
        <taxon>Magnoliopsida</taxon>
        <taxon>eudicotyledons</taxon>
        <taxon>Gunneridae</taxon>
        <taxon>Pentapetalae</taxon>
        <taxon>rosids</taxon>
        <taxon>malvids</taxon>
        <taxon>Malvales</taxon>
        <taxon>Malvaceae</taxon>
        <taxon>Malvoideae</taxon>
        <taxon>Hibiscus</taxon>
    </lineage>
</organism>
<accession>A0ABR2QIK6</accession>
<gene>
    <name evidence="1" type="ORF">V6N11_080841</name>
</gene>
<reference evidence="1 2" key="1">
    <citation type="journal article" date="2024" name="G3 (Bethesda)">
        <title>Genome assembly of Hibiscus sabdariffa L. provides insights into metabolisms of medicinal natural products.</title>
        <authorList>
            <person name="Kim T."/>
        </authorList>
    </citation>
    <scope>NUCLEOTIDE SEQUENCE [LARGE SCALE GENOMIC DNA]</scope>
    <source>
        <strain evidence="1">TK-2024</strain>
        <tissue evidence="1">Old leaves</tissue>
    </source>
</reference>
<sequence length="69" mass="7757">MNPFYVIGRVMCNIVEPALKSWNGYDQSVPVSKITFLQEFKKMAKLVARNLKEQPVIVAHSKSCGNKSS</sequence>